<proteinExistence type="inferred from homology"/>
<keyword evidence="5" id="KW-0418">Kinase</keyword>
<comment type="similarity">
    <text evidence="1">Belongs to the guanylate kinase family.</text>
</comment>
<evidence type="ECO:0000313" key="9">
    <source>
        <dbReference type="Proteomes" id="UP001527925"/>
    </source>
</evidence>
<gene>
    <name evidence="8" type="ORF">HK105_208906</name>
</gene>
<dbReference type="Gene3D" id="3.40.50.300">
    <property type="entry name" value="P-loop containing nucleotide triphosphate hydrolases"/>
    <property type="match status" value="1"/>
</dbReference>
<evidence type="ECO:0000256" key="3">
    <source>
        <dbReference type="ARBA" id="ARBA00022679"/>
    </source>
</evidence>
<dbReference type="PROSITE" id="PS50052">
    <property type="entry name" value="GUANYLATE_KINASE_2"/>
    <property type="match status" value="1"/>
</dbReference>
<name>A0ABR4MWJ6_9FUNG</name>
<dbReference type="CDD" id="cd00071">
    <property type="entry name" value="GMPK"/>
    <property type="match status" value="1"/>
</dbReference>
<accession>A0ABR4MWJ6</accession>
<keyword evidence="3" id="KW-0808">Transferase</keyword>
<keyword evidence="4" id="KW-0547">Nucleotide-binding</keyword>
<evidence type="ECO:0000256" key="2">
    <source>
        <dbReference type="ARBA" id="ARBA00012961"/>
    </source>
</evidence>
<dbReference type="InterPro" id="IPR008144">
    <property type="entry name" value="Guanylate_kin-like_dom"/>
</dbReference>
<dbReference type="PANTHER" id="PTHR23117:SF13">
    <property type="entry name" value="GUANYLATE KINASE"/>
    <property type="match status" value="1"/>
</dbReference>
<dbReference type="EC" id="2.7.4.8" evidence="2"/>
<dbReference type="InterPro" id="IPR017665">
    <property type="entry name" value="Guanylate_kinase"/>
</dbReference>
<dbReference type="InterPro" id="IPR020590">
    <property type="entry name" value="Guanylate_kinase_CS"/>
</dbReference>
<dbReference type="Gene3D" id="3.30.63.10">
    <property type="entry name" value="Guanylate Kinase phosphate binding domain"/>
    <property type="match status" value="1"/>
</dbReference>
<dbReference type="InterPro" id="IPR027417">
    <property type="entry name" value="P-loop_NTPase"/>
</dbReference>
<evidence type="ECO:0000256" key="4">
    <source>
        <dbReference type="ARBA" id="ARBA00022741"/>
    </source>
</evidence>
<dbReference type="Proteomes" id="UP001527925">
    <property type="component" value="Unassembled WGS sequence"/>
</dbReference>
<sequence length="204" mass="22197">MSSPLVVSGPSGSGKSTLLEKLFAKFPDSFGFSVSHTTRQPRPGETPGKSYHYISREEFDTMVAESKFIEHAEFSGNCYGTSIAAIEAVKASGRICVLDLEVRGVQSIKALGLGAKFLFIQPPSIEALEKRLRGRNTETEESLAKRLKSAQESLDYAAQPGSYDKIIVNEDQDKAYAELEAFVLATWPSLSQAGAKRSKVCVVL</sequence>
<dbReference type="InterPro" id="IPR008145">
    <property type="entry name" value="GK/Ca_channel_bsu"/>
</dbReference>
<evidence type="ECO:0000313" key="8">
    <source>
        <dbReference type="EMBL" id="KAL2911642.1"/>
    </source>
</evidence>
<feature type="domain" description="Guanylate kinase-like" evidence="7">
    <location>
        <begin position="2"/>
        <end position="184"/>
    </location>
</feature>
<dbReference type="Pfam" id="PF00625">
    <property type="entry name" value="Guanylate_kin"/>
    <property type="match status" value="1"/>
</dbReference>
<keyword evidence="6" id="KW-0067">ATP-binding</keyword>
<keyword evidence="9" id="KW-1185">Reference proteome</keyword>
<dbReference type="NCBIfam" id="TIGR03263">
    <property type="entry name" value="guanyl_kin"/>
    <property type="match status" value="1"/>
</dbReference>
<dbReference type="SUPFAM" id="SSF52540">
    <property type="entry name" value="P-loop containing nucleoside triphosphate hydrolases"/>
    <property type="match status" value="1"/>
</dbReference>
<dbReference type="PANTHER" id="PTHR23117">
    <property type="entry name" value="GUANYLATE KINASE-RELATED"/>
    <property type="match status" value="1"/>
</dbReference>
<dbReference type="EMBL" id="JADGIZ020000095">
    <property type="protein sequence ID" value="KAL2911642.1"/>
    <property type="molecule type" value="Genomic_DNA"/>
</dbReference>
<evidence type="ECO:0000259" key="7">
    <source>
        <dbReference type="PROSITE" id="PS50052"/>
    </source>
</evidence>
<comment type="caution">
    <text evidence="8">The sequence shown here is derived from an EMBL/GenBank/DDBJ whole genome shotgun (WGS) entry which is preliminary data.</text>
</comment>
<dbReference type="PROSITE" id="PS00856">
    <property type="entry name" value="GUANYLATE_KINASE_1"/>
    <property type="match status" value="1"/>
</dbReference>
<organism evidence="8 9">
    <name type="scientific">Polyrhizophydium stewartii</name>
    <dbReference type="NCBI Taxonomy" id="2732419"/>
    <lineage>
        <taxon>Eukaryota</taxon>
        <taxon>Fungi</taxon>
        <taxon>Fungi incertae sedis</taxon>
        <taxon>Chytridiomycota</taxon>
        <taxon>Chytridiomycota incertae sedis</taxon>
        <taxon>Chytridiomycetes</taxon>
        <taxon>Rhizophydiales</taxon>
        <taxon>Rhizophydiales incertae sedis</taxon>
        <taxon>Polyrhizophydium</taxon>
    </lineage>
</organism>
<evidence type="ECO:0000256" key="6">
    <source>
        <dbReference type="ARBA" id="ARBA00022840"/>
    </source>
</evidence>
<protein>
    <recommendedName>
        <fullName evidence="2">guanylate kinase</fullName>
        <ecNumber evidence="2">2.7.4.8</ecNumber>
    </recommendedName>
</protein>
<dbReference type="SMART" id="SM00072">
    <property type="entry name" value="GuKc"/>
    <property type="match status" value="1"/>
</dbReference>
<evidence type="ECO:0000256" key="5">
    <source>
        <dbReference type="ARBA" id="ARBA00022777"/>
    </source>
</evidence>
<evidence type="ECO:0000256" key="1">
    <source>
        <dbReference type="ARBA" id="ARBA00005790"/>
    </source>
</evidence>
<reference evidence="8 9" key="1">
    <citation type="submission" date="2023-09" db="EMBL/GenBank/DDBJ databases">
        <title>Pangenome analysis of Batrachochytrium dendrobatidis and related Chytrids.</title>
        <authorList>
            <person name="Yacoub M.N."/>
            <person name="Stajich J.E."/>
            <person name="James T.Y."/>
        </authorList>
    </citation>
    <scope>NUCLEOTIDE SEQUENCE [LARGE SCALE GENOMIC DNA]</scope>
    <source>
        <strain evidence="8 9">JEL0888</strain>
    </source>
</reference>